<accession>A0A8K0JRD7</accession>
<protein>
    <submittedName>
        <fullName evidence="2">Uncharacterized protein</fullName>
    </submittedName>
</protein>
<proteinExistence type="predicted"/>
<dbReference type="AlphaFoldDB" id="A0A8K0JRD7"/>
<feature type="compositionally biased region" description="Polar residues" evidence="1">
    <location>
        <begin position="34"/>
        <end position="45"/>
    </location>
</feature>
<feature type="region of interest" description="Disordered" evidence="1">
    <location>
        <begin position="119"/>
        <end position="143"/>
    </location>
</feature>
<dbReference type="Proteomes" id="UP000812966">
    <property type="component" value="Unassembled WGS sequence"/>
</dbReference>
<gene>
    <name evidence="2" type="ORF">FFLO_00718</name>
</gene>
<name>A0A8K0JRD7_9TREE</name>
<sequence length="237" mass="26112">MGEACVRLIACVDGIDQSKVTRLMEYDVRGCQVAKSTDNPDSRCNPSSLSLSPPPRKQMAPFRGKNPKEASTKFGEVPTPLARIRRSQQTNNLVSTTGLHGHTVDNPSMLESAIALFPTSNPPVQDRASPGPGPDPTHIKPLIPVTIPRNPGAVKEEEEPFSFVFHDCHKLVNFRPTSHMRIGWSMTHAVAAMYQRLSEGRQAWSSMHLAAPRWLVGRFDPGKISSTVVDRVVNENK</sequence>
<evidence type="ECO:0000313" key="2">
    <source>
        <dbReference type="EMBL" id="KAG7571366.1"/>
    </source>
</evidence>
<evidence type="ECO:0000256" key="1">
    <source>
        <dbReference type="SAM" id="MobiDB-lite"/>
    </source>
</evidence>
<dbReference type="EMBL" id="JABELV010000008">
    <property type="protein sequence ID" value="KAG7571366.1"/>
    <property type="molecule type" value="Genomic_DNA"/>
</dbReference>
<evidence type="ECO:0000313" key="3">
    <source>
        <dbReference type="Proteomes" id="UP000812966"/>
    </source>
</evidence>
<keyword evidence="3" id="KW-1185">Reference proteome</keyword>
<comment type="caution">
    <text evidence="2">The sequence shown here is derived from an EMBL/GenBank/DDBJ whole genome shotgun (WGS) entry which is preliminary data.</text>
</comment>
<feature type="region of interest" description="Disordered" evidence="1">
    <location>
        <begin position="34"/>
        <end position="74"/>
    </location>
</feature>
<organism evidence="2 3">
    <name type="scientific">Filobasidium floriforme</name>
    <dbReference type="NCBI Taxonomy" id="5210"/>
    <lineage>
        <taxon>Eukaryota</taxon>
        <taxon>Fungi</taxon>
        <taxon>Dikarya</taxon>
        <taxon>Basidiomycota</taxon>
        <taxon>Agaricomycotina</taxon>
        <taxon>Tremellomycetes</taxon>
        <taxon>Filobasidiales</taxon>
        <taxon>Filobasidiaceae</taxon>
        <taxon>Filobasidium</taxon>
    </lineage>
</organism>
<reference evidence="2" key="1">
    <citation type="submission" date="2020-04" db="EMBL/GenBank/DDBJ databases">
        <title>Analysis of mating type loci in Filobasidium floriforme.</title>
        <authorList>
            <person name="Nowrousian M."/>
        </authorList>
    </citation>
    <scope>NUCLEOTIDE SEQUENCE</scope>
    <source>
        <strain evidence="2">CBS 6242</strain>
    </source>
</reference>